<keyword evidence="2 7" id="KW-0699">rRNA-binding</keyword>
<dbReference type="Proteomes" id="UP001240643">
    <property type="component" value="Unassembled WGS sequence"/>
</dbReference>
<organism evidence="9 10">
    <name type="scientific">Mycoplasmoides fastidiosum</name>
    <dbReference type="NCBI Taxonomy" id="92758"/>
    <lineage>
        <taxon>Bacteria</taxon>
        <taxon>Bacillati</taxon>
        <taxon>Mycoplasmatota</taxon>
        <taxon>Mycoplasmoidales</taxon>
        <taxon>Mycoplasmoidaceae</taxon>
        <taxon>Mycoplasmoides</taxon>
    </lineage>
</organism>
<evidence type="ECO:0000313" key="9">
    <source>
        <dbReference type="EMBL" id="MDQ0513610.1"/>
    </source>
</evidence>
<gene>
    <name evidence="7" type="primary">rpsK</name>
    <name evidence="9" type="ORF">J2Z62_000048</name>
</gene>
<keyword evidence="5 7" id="KW-0687">Ribonucleoprotein</keyword>
<dbReference type="EMBL" id="JAUSWO010000001">
    <property type="protein sequence ID" value="MDQ0513610.1"/>
    <property type="molecule type" value="Genomic_DNA"/>
</dbReference>
<dbReference type="SUPFAM" id="SSF53137">
    <property type="entry name" value="Translational machinery components"/>
    <property type="match status" value="1"/>
</dbReference>
<dbReference type="PANTHER" id="PTHR11759">
    <property type="entry name" value="40S RIBOSOMAL PROTEIN S14/30S RIBOSOMAL PROTEIN S11"/>
    <property type="match status" value="1"/>
</dbReference>
<evidence type="ECO:0000256" key="4">
    <source>
        <dbReference type="ARBA" id="ARBA00022980"/>
    </source>
</evidence>
<dbReference type="NCBIfam" id="TIGR03632">
    <property type="entry name" value="uS11_bact"/>
    <property type="match status" value="1"/>
</dbReference>
<dbReference type="Pfam" id="PF00411">
    <property type="entry name" value="Ribosomal_S11"/>
    <property type="match status" value="1"/>
</dbReference>
<dbReference type="GO" id="GO:0005840">
    <property type="term" value="C:ribosome"/>
    <property type="evidence" value="ECO:0007669"/>
    <property type="project" value="UniProtKB-KW"/>
</dbReference>
<dbReference type="InterPro" id="IPR036967">
    <property type="entry name" value="Ribosomal_uS11_sf"/>
</dbReference>
<dbReference type="PROSITE" id="PS00054">
    <property type="entry name" value="RIBOSOMAL_S11"/>
    <property type="match status" value="1"/>
</dbReference>
<dbReference type="Gene3D" id="3.30.420.80">
    <property type="entry name" value="Ribosomal protein S11"/>
    <property type="match status" value="1"/>
</dbReference>
<protein>
    <recommendedName>
        <fullName evidence="6 7">Small ribosomal subunit protein uS11</fullName>
    </recommendedName>
</protein>
<dbReference type="RefSeq" id="WP_256547692.1">
    <property type="nucleotide sequence ID" value="NZ_CP101809.1"/>
</dbReference>
<keyword evidence="10" id="KW-1185">Reference proteome</keyword>
<evidence type="ECO:0000256" key="5">
    <source>
        <dbReference type="ARBA" id="ARBA00023274"/>
    </source>
</evidence>
<comment type="similarity">
    <text evidence="1 7 8">Belongs to the universal ribosomal protein uS11 family.</text>
</comment>
<evidence type="ECO:0000256" key="3">
    <source>
        <dbReference type="ARBA" id="ARBA00022884"/>
    </source>
</evidence>
<evidence type="ECO:0000256" key="8">
    <source>
        <dbReference type="RuleBase" id="RU003629"/>
    </source>
</evidence>
<evidence type="ECO:0000313" key="10">
    <source>
        <dbReference type="Proteomes" id="UP001240643"/>
    </source>
</evidence>
<evidence type="ECO:0000256" key="7">
    <source>
        <dbReference type="HAMAP-Rule" id="MF_01310"/>
    </source>
</evidence>
<dbReference type="NCBIfam" id="NF003698">
    <property type="entry name" value="PRK05309.1"/>
    <property type="match status" value="1"/>
</dbReference>
<dbReference type="InterPro" id="IPR019981">
    <property type="entry name" value="Ribosomal_uS11_bac-type"/>
</dbReference>
<comment type="subunit">
    <text evidence="7">Part of the 30S ribosomal subunit. Interacts with proteins S7 and S18. Binds to IF-3.</text>
</comment>
<dbReference type="InterPro" id="IPR018102">
    <property type="entry name" value="Ribosomal_uS11_CS"/>
</dbReference>
<keyword evidence="3 7" id="KW-0694">RNA-binding</keyword>
<name>A0ABU0LY47_9BACT</name>
<accession>A0ABU0LY47</accession>
<dbReference type="InterPro" id="IPR001971">
    <property type="entry name" value="Ribosomal_uS11"/>
</dbReference>
<evidence type="ECO:0000256" key="2">
    <source>
        <dbReference type="ARBA" id="ARBA00022730"/>
    </source>
</evidence>
<sequence length="123" mass="12901">MAKKKKKKLSNPNGFAYIHSTANNTIITLTDEGGNAIVWGSAGTIGYKGTKKATPYAAGLVAEKVGKDAYAMGLKSIGVKVNGTGGGREVAIRALKNVGFTIHEIADVTPLPHNGCRPPKRPR</sequence>
<dbReference type="PIRSF" id="PIRSF002131">
    <property type="entry name" value="Ribosomal_S11"/>
    <property type="match status" value="1"/>
</dbReference>
<proteinExistence type="inferred from homology"/>
<comment type="caution">
    <text evidence="9">The sequence shown here is derived from an EMBL/GenBank/DDBJ whole genome shotgun (WGS) entry which is preliminary data.</text>
</comment>
<keyword evidence="4 7" id="KW-0689">Ribosomal protein</keyword>
<evidence type="ECO:0000256" key="1">
    <source>
        <dbReference type="ARBA" id="ARBA00006194"/>
    </source>
</evidence>
<reference evidence="9" key="1">
    <citation type="submission" date="2023-07" db="EMBL/GenBank/DDBJ databases">
        <title>Genomic Encyclopedia of Type Strains, Phase IV (KMG-IV): sequencing the most valuable type-strain genomes for metagenomic binning, comparative biology and taxonomic classification.</title>
        <authorList>
            <person name="Goeker M."/>
        </authorList>
    </citation>
    <scope>NUCLEOTIDE SEQUENCE [LARGE SCALE GENOMIC DNA]</scope>
    <source>
        <strain evidence="9">DSM 21204</strain>
    </source>
</reference>
<dbReference type="HAMAP" id="MF_01310">
    <property type="entry name" value="Ribosomal_uS11"/>
    <property type="match status" value="1"/>
</dbReference>
<comment type="function">
    <text evidence="7">Located on the platform of the 30S subunit, it bridges several disparate RNA helices of the 16S rRNA. Forms part of the Shine-Dalgarno cleft in the 70S ribosome.</text>
</comment>
<evidence type="ECO:0000256" key="6">
    <source>
        <dbReference type="ARBA" id="ARBA00035160"/>
    </source>
</evidence>